<accession>A0A9Q1MZB1</accession>
<dbReference type="OrthoDB" id="1305471at2759"/>
<reference evidence="3" key="1">
    <citation type="journal article" date="2023" name="Proc. Natl. Acad. Sci. U.S.A.">
        <title>Genomic and structural basis for evolution of tropane alkaloid biosynthesis.</title>
        <authorList>
            <person name="Wanga Y.-J."/>
            <person name="Taina T."/>
            <person name="Yua J.-Y."/>
            <person name="Lia J."/>
            <person name="Xua B."/>
            <person name="Chenc J."/>
            <person name="D'Auriad J.C."/>
            <person name="Huanga J.-P."/>
            <person name="Huanga S.-X."/>
        </authorList>
    </citation>
    <scope>NUCLEOTIDE SEQUENCE [LARGE SCALE GENOMIC DNA]</scope>
    <source>
        <strain evidence="3">cv. KIB-2019</strain>
    </source>
</reference>
<name>A0A9Q1MZB1_9SOLA</name>
<evidence type="ECO:0000313" key="3">
    <source>
        <dbReference type="Proteomes" id="UP001152561"/>
    </source>
</evidence>
<comment type="caution">
    <text evidence="2">The sequence shown here is derived from an EMBL/GenBank/DDBJ whole genome shotgun (WGS) entry which is preliminary data.</text>
</comment>
<proteinExistence type="predicted"/>
<dbReference type="AlphaFoldDB" id="A0A9Q1MZB1"/>
<evidence type="ECO:0000313" key="2">
    <source>
        <dbReference type="EMBL" id="KAJ8569663.1"/>
    </source>
</evidence>
<organism evidence="2 3">
    <name type="scientific">Anisodus acutangulus</name>
    <dbReference type="NCBI Taxonomy" id="402998"/>
    <lineage>
        <taxon>Eukaryota</taxon>
        <taxon>Viridiplantae</taxon>
        <taxon>Streptophyta</taxon>
        <taxon>Embryophyta</taxon>
        <taxon>Tracheophyta</taxon>
        <taxon>Spermatophyta</taxon>
        <taxon>Magnoliopsida</taxon>
        <taxon>eudicotyledons</taxon>
        <taxon>Gunneridae</taxon>
        <taxon>Pentapetalae</taxon>
        <taxon>asterids</taxon>
        <taxon>lamiids</taxon>
        <taxon>Solanales</taxon>
        <taxon>Solanaceae</taxon>
        <taxon>Solanoideae</taxon>
        <taxon>Hyoscyameae</taxon>
        <taxon>Anisodus</taxon>
    </lineage>
</organism>
<keyword evidence="3" id="KW-1185">Reference proteome</keyword>
<sequence>MATSEAIGISHKRKEPSSSSDKGVEKTPSVVPLCKDKTKPFVSPNGVGIISEASSSNERNVCQEQHWKRLKKKHKDLGDQHNEFVDLDYISIDTAIFGDGATSLTMPLTELAQHVASNLEPQEAIPNFKLSYISGMWCTLCEWITQFYSGFLESLKQ</sequence>
<evidence type="ECO:0000256" key="1">
    <source>
        <dbReference type="SAM" id="MobiDB-lite"/>
    </source>
</evidence>
<dbReference type="Proteomes" id="UP001152561">
    <property type="component" value="Unassembled WGS sequence"/>
</dbReference>
<protein>
    <submittedName>
        <fullName evidence="2">Uncharacterized protein</fullName>
    </submittedName>
</protein>
<dbReference type="EMBL" id="JAJAGQ010000002">
    <property type="protein sequence ID" value="KAJ8569663.1"/>
    <property type="molecule type" value="Genomic_DNA"/>
</dbReference>
<gene>
    <name evidence="2" type="ORF">K7X08_006240</name>
</gene>
<feature type="region of interest" description="Disordered" evidence="1">
    <location>
        <begin position="1"/>
        <end position="30"/>
    </location>
</feature>